<dbReference type="PROSITE" id="PS01350">
    <property type="entry name" value="ISPF"/>
    <property type="match status" value="1"/>
</dbReference>
<dbReference type="InterPro" id="IPR036571">
    <property type="entry name" value="MECDP_synthase_sf"/>
</dbReference>
<dbReference type="RefSeq" id="WP_058292930.1">
    <property type="nucleotide sequence ID" value="NZ_JGYD01000027.1"/>
</dbReference>
<comment type="subunit">
    <text evidence="7">Homotrimer.</text>
</comment>
<comment type="similarity">
    <text evidence="7 8">Belongs to the IspF family.</text>
</comment>
<evidence type="ECO:0000256" key="3">
    <source>
        <dbReference type="ARBA" id="ARBA00012579"/>
    </source>
</evidence>
<comment type="catalytic activity">
    <reaction evidence="1 7 8">
        <text>4-CDP-2-C-methyl-D-erythritol 2-phosphate = 2-C-methyl-D-erythritol 2,4-cyclic diphosphate + CMP</text>
        <dbReference type="Rhea" id="RHEA:23864"/>
        <dbReference type="ChEBI" id="CHEBI:57919"/>
        <dbReference type="ChEBI" id="CHEBI:58483"/>
        <dbReference type="ChEBI" id="CHEBI:60377"/>
        <dbReference type="EC" id="4.6.1.12"/>
    </reaction>
</comment>
<feature type="binding site" evidence="7">
    <location>
        <position position="42"/>
    </location>
    <ligand>
        <name>a divalent metal cation</name>
        <dbReference type="ChEBI" id="CHEBI:60240"/>
    </ligand>
</feature>
<evidence type="ECO:0000256" key="5">
    <source>
        <dbReference type="ARBA" id="ARBA00023229"/>
    </source>
</evidence>
<evidence type="ECO:0000313" key="11">
    <source>
        <dbReference type="Proteomes" id="UP000053577"/>
    </source>
</evidence>
<dbReference type="HAMAP" id="MF_00107">
    <property type="entry name" value="IspF"/>
    <property type="match status" value="1"/>
</dbReference>
<reference evidence="10 11" key="1">
    <citation type="journal article" date="2015" name="Sci. Rep.">
        <title>A comparative genomics and reductive dehalogenase gene transcription study of two chloroethene-respiring bacteria, Dehalococcoides mccartyi strains MB and 11a.</title>
        <authorList>
            <person name="Low A."/>
            <person name="Shen Z."/>
            <person name="Cheng D."/>
            <person name="Rogers M.J."/>
            <person name="Lee P.K."/>
            <person name="He J."/>
        </authorList>
    </citation>
    <scope>NUCLEOTIDE SEQUENCE [LARGE SCALE GENOMIC DNA]</scope>
    <source>
        <strain evidence="10 11">MB</strain>
    </source>
</reference>
<keyword evidence="4 7" id="KW-0479">Metal-binding</keyword>
<protein>
    <recommendedName>
        <fullName evidence="3 7">2-C-methyl-D-erythritol 2,4-cyclodiphosphate synthase</fullName>
        <shortName evidence="7">MECDP-synthase</shortName>
        <shortName evidence="7">MECPP-synthase</shortName>
        <shortName evidence="7">MECPS</shortName>
        <ecNumber evidence="3 7">4.6.1.12</ecNumber>
    </recommendedName>
</protein>
<evidence type="ECO:0000256" key="7">
    <source>
        <dbReference type="HAMAP-Rule" id="MF_00107"/>
    </source>
</evidence>
<comment type="caution">
    <text evidence="7">Lacks conserved residue(s) required for the propagation of feature annotation.</text>
</comment>
<dbReference type="InterPro" id="IPR003526">
    <property type="entry name" value="MECDP_synthase"/>
</dbReference>
<dbReference type="EMBL" id="JGYD01000027">
    <property type="protein sequence ID" value="KSV16323.1"/>
    <property type="molecule type" value="Genomic_DNA"/>
</dbReference>
<dbReference type="PATRIC" id="fig|61435.5.peg.1288"/>
<organism evidence="10 11">
    <name type="scientific">Dehalococcoides mccartyi</name>
    <dbReference type="NCBI Taxonomy" id="61435"/>
    <lineage>
        <taxon>Bacteria</taxon>
        <taxon>Bacillati</taxon>
        <taxon>Chloroflexota</taxon>
        <taxon>Dehalococcoidia</taxon>
        <taxon>Dehalococcoidales</taxon>
        <taxon>Dehalococcoidaceae</taxon>
        <taxon>Dehalococcoides</taxon>
    </lineage>
</organism>
<comment type="cofactor">
    <cofactor evidence="7">
        <name>a divalent metal cation</name>
        <dbReference type="ChEBI" id="CHEBI:60240"/>
    </cofactor>
    <text evidence="7">Binds 1 divalent metal cation per subunit.</text>
</comment>
<feature type="binding site" evidence="7">
    <location>
        <begin position="8"/>
        <end position="10"/>
    </location>
    <ligand>
        <name>4-CDP-2-C-methyl-D-erythritol 2-phosphate</name>
        <dbReference type="ChEBI" id="CHEBI:57919"/>
    </ligand>
</feature>
<evidence type="ECO:0000256" key="6">
    <source>
        <dbReference type="ARBA" id="ARBA00023239"/>
    </source>
</evidence>
<keyword evidence="5 7" id="KW-0414">Isoprene biosynthesis</keyword>
<dbReference type="InterPro" id="IPR020555">
    <property type="entry name" value="MECDP_synthase_CS"/>
</dbReference>
<dbReference type="UniPathway" id="UPA00056">
    <property type="reaction ID" value="UER00095"/>
</dbReference>
<dbReference type="EC" id="4.6.1.12" evidence="3 7"/>
<dbReference type="OrthoDB" id="9804336at2"/>
<dbReference type="SUPFAM" id="SSF69765">
    <property type="entry name" value="IpsF-like"/>
    <property type="match status" value="1"/>
</dbReference>
<evidence type="ECO:0000256" key="8">
    <source>
        <dbReference type="RuleBase" id="RU004395"/>
    </source>
</evidence>
<dbReference type="GO" id="GO:0016779">
    <property type="term" value="F:nucleotidyltransferase activity"/>
    <property type="evidence" value="ECO:0007669"/>
    <property type="project" value="UniProtKB-KW"/>
</dbReference>
<dbReference type="NCBIfam" id="TIGR00151">
    <property type="entry name" value="ispF"/>
    <property type="match status" value="1"/>
</dbReference>
<dbReference type="Gene3D" id="3.30.1330.50">
    <property type="entry name" value="2-C-methyl-D-erythritol 2,4-cyclodiphosphate synthase"/>
    <property type="match status" value="1"/>
</dbReference>
<name>A0A0V8LXU5_9CHLR</name>
<keyword evidence="6 7" id="KW-0456">Lyase</keyword>
<gene>
    <name evidence="7" type="primary">ispF</name>
    <name evidence="10" type="ORF">DA01_06540</name>
</gene>
<comment type="pathway">
    <text evidence="2 7">Isoprenoid biosynthesis; isopentenyl diphosphate biosynthesis via DXP pathway; isopentenyl diphosphate from 1-deoxy-D-xylulose 5-phosphate: step 4/6.</text>
</comment>
<feature type="binding site" evidence="7">
    <location>
        <position position="139"/>
    </location>
    <ligand>
        <name>4-CDP-2-C-methyl-D-erythritol 2-phosphate</name>
        <dbReference type="ChEBI" id="CHEBI:57919"/>
    </ligand>
</feature>
<feature type="site" description="Transition state stabilizer" evidence="7">
    <location>
        <position position="133"/>
    </location>
</feature>
<dbReference type="GO" id="GO:0046872">
    <property type="term" value="F:metal ion binding"/>
    <property type="evidence" value="ECO:0007669"/>
    <property type="project" value="UniProtKB-KW"/>
</dbReference>
<proteinExistence type="inferred from homology"/>
<dbReference type="Pfam" id="PF02542">
    <property type="entry name" value="YgbB"/>
    <property type="match status" value="1"/>
</dbReference>
<dbReference type="CDD" id="cd00554">
    <property type="entry name" value="MECDP_synthase"/>
    <property type="match status" value="1"/>
</dbReference>
<dbReference type="eggNOG" id="COG0245">
    <property type="taxonomic scope" value="Bacteria"/>
</dbReference>
<comment type="caution">
    <text evidence="10">The sequence shown here is derived from an EMBL/GenBank/DDBJ whole genome shotgun (WGS) entry which is preliminary data.</text>
</comment>
<dbReference type="Proteomes" id="UP000053577">
    <property type="component" value="Unassembled WGS sequence"/>
</dbReference>
<accession>A0A0V8LXU5</accession>
<feature type="binding site" evidence="7">
    <location>
        <position position="10"/>
    </location>
    <ligand>
        <name>a divalent metal cation</name>
        <dbReference type="ChEBI" id="CHEBI:60240"/>
    </ligand>
</feature>
<evidence type="ECO:0000259" key="9">
    <source>
        <dbReference type="Pfam" id="PF02542"/>
    </source>
</evidence>
<dbReference type="GO" id="GO:0016114">
    <property type="term" value="P:terpenoid biosynthetic process"/>
    <property type="evidence" value="ECO:0007669"/>
    <property type="project" value="InterPro"/>
</dbReference>
<sequence length="157" mass="16623">MRIGNGYDVHRLAPGQKLVLGGVEISFECGLIGWSDADVLTHAIMDSLLGAAALGDIGLYFPPGDPKFKGISSLKLLEQVTALLAEKGFGIINVDSVIVAEEPKLRGHVDTMRKHLAKAMGIDPGRVGIKASTSEQLGFVGREEGMAAWAVALVDEK</sequence>
<keyword evidence="10" id="KW-0548">Nucleotidyltransferase</keyword>
<evidence type="ECO:0000256" key="4">
    <source>
        <dbReference type="ARBA" id="ARBA00022723"/>
    </source>
</evidence>
<feature type="binding site" evidence="7">
    <location>
        <position position="8"/>
    </location>
    <ligand>
        <name>a divalent metal cation</name>
        <dbReference type="ChEBI" id="CHEBI:60240"/>
    </ligand>
</feature>
<dbReference type="PANTHER" id="PTHR43181">
    <property type="entry name" value="2-C-METHYL-D-ERYTHRITOL 2,4-CYCLODIPHOSPHATE SYNTHASE, CHLOROPLASTIC"/>
    <property type="match status" value="1"/>
</dbReference>
<evidence type="ECO:0000256" key="1">
    <source>
        <dbReference type="ARBA" id="ARBA00000200"/>
    </source>
</evidence>
<feature type="binding site" evidence="7">
    <location>
        <begin position="56"/>
        <end position="58"/>
    </location>
    <ligand>
        <name>4-CDP-2-C-methyl-D-erythritol 2-phosphate</name>
        <dbReference type="ChEBI" id="CHEBI:57919"/>
    </ligand>
</feature>
<feature type="domain" description="2-C-methyl-D-erythritol 2,4-cyclodiphosphate synthase" evidence="9">
    <location>
        <begin position="1"/>
        <end position="154"/>
    </location>
</feature>
<comment type="function">
    <text evidence="7">Involved in the biosynthesis of isopentenyl diphosphate (IPP) and dimethylallyl diphosphate (DMAPP), two major building blocks of isoprenoid compounds. Catalyzes the conversion of 4-diphosphocytidyl-2-C-methyl-D-erythritol 2-phosphate (CDP-ME2P) to 2-C-methyl-D-erythritol 2,4-cyclodiphosphate (ME-CPP) with a corresponding release of cytidine 5-monophosphate (CMP).</text>
</comment>
<feature type="binding site" evidence="7">
    <location>
        <position position="142"/>
    </location>
    <ligand>
        <name>4-CDP-2-C-methyl-D-erythritol 2-phosphate</name>
        <dbReference type="ChEBI" id="CHEBI:57919"/>
    </ligand>
</feature>
<keyword evidence="10" id="KW-0808">Transferase</keyword>
<evidence type="ECO:0000313" key="10">
    <source>
        <dbReference type="EMBL" id="KSV16323.1"/>
    </source>
</evidence>
<feature type="binding site" evidence="7">
    <location>
        <begin position="132"/>
        <end position="135"/>
    </location>
    <ligand>
        <name>4-CDP-2-C-methyl-D-erythritol 2-phosphate</name>
        <dbReference type="ChEBI" id="CHEBI:57919"/>
    </ligand>
</feature>
<dbReference type="AlphaFoldDB" id="A0A0V8LXU5"/>
<evidence type="ECO:0000256" key="2">
    <source>
        <dbReference type="ARBA" id="ARBA00004709"/>
    </source>
</evidence>
<dbReference type="GO" id="GO:0019288">
    <property type="term" value="P:isopentenyl diphosphate biosynthetic process, methylerythritol 4-phosphate pathway"/>
    <property type="evidence" value="ECO:0007669"/>
    <property type="project" value="UniProtKB-UniRule"/>
</dbReference>
<dbReference type="GO" id="GO:0008685">
    <property type="term" value="F:2-C-methyl-D-erythritol 2,4-cyclodiphosphate synthase activity"/>
    <property type="evidence" value="ECO:0007669"/>
    <property type="project" value="UniProtKB-UniRule"/>
</dbReference>
<dbReference type="PANTHER" id="PTHR43181:SF1">
    <property type="entry name" value="2-C-METHYL-D-ERYTHRITOL 2,4-CYCLODIPHOSPHATE SYNTHASE, CHLOROPLASTIC"/>
    <property type="match status" value="1"/>
</dbReference>